<feature type="region of interest" description="Disordered" evidence="1">
    <location>
        <begin position="253"/>
        <end position="308"/>
    </location>
</feature>
<name>A0AAV2H8C4_LYMST</name>
<evidence type="ECO:0000256" key="2">
    <source>
        <dbReference type="SAM" id="Phobius"/>
    </source>
</evidence>
<keyword evidence="2" id="KW-1133">Transmembrane helix</keyword>
<feature type="compositionally biased region" description="Polar residues" evidence="1">
    <location>
        <begin position="255"/>
        <end position="265"/>
    </location>
</feature>
<dbReference type="PROSITE" id="PS50024">
    <property type="entry name" value="SEA"/>
    <property type="match status" value="1"/>
</dbReference>
<dbReference type="Gene3D" id="3.30.70.960">
    <property type="entry name" value="SEA domain"/>
    <property type="match status" value="1"/>
</dbReference>
<evidence type="ECO:0000313" key="4">
    <source>
        <dbReference type="EMBL" id="CAL1529958.1"/>
    </source>
</evidence>
<feature type="domain" description="SEA" evidence="3">
    <location>
        <begin position="84"/>
        <end position="196"/>
    </location>
</feature>
<dbReference type="AlphaFoldDB" id="A0AAV2H8C4"/>
<accession>A0AAV2H8C4</accession>
<keyword evidence="2" id="KW-0812">Transmembrane</keyword>
<keyword evidence="5" id="KW-1185">Reference proteome</keyword>
<sequence length="323" mass="35728">TVNVTESTVNVTESTVNVTESTVNVTESTFSSTDFSTSPFPENVTQSTNNLTDSTISTTKPTRDTSVTTAVMTSTASPTLPISSTVTIQGQIVITNGTEWNDNLGDPNSTAAIQLKEDLVKELSNLYQTIPGFQKVDNILFSKGSVKVLYHVVFTNINITVEHVEDKVKEYLRASNSTLGIYTIDINQIKHEEVKVDKTDIEEKFPDWAIAVIVCGGCLLIFVLFLIIILCCRRTTNKKYTIKDDPEDFQYRRSWASQDTSSVPSQKDDIYDNAGMDHYKQPHRGQDGRGIALEDSNPSSNNSGNVYHNAKIGQVNYAYSDPV</sequence>
<reference evidence="4 5" key="1">
    <citation type="submission" date="2024-04" db="EMBL/GenBank/DDBJ databases">
        <authorList>
            <consortium name="Genoscope - CEA"/>
            <person name="William W."/>
        </authorList>
    </citation>
    <scope>NUCLEOTIDE SEQUENCE [LARGE SCALE GENOMIC DNA]</scope>
</reference>
<comment type="caution">
    <text evidence="4">The sequence shown here is derived from an EMBL/GenBank/DDBJ whole genome shotgun (WGS) entry which is preliminary data.</text>
</comment>
<feature type="transmembrane region" description="Helical" evidence="2">
    <location>
        <begin position="208"/>
        <end position="232"/>
    </location>
</feature>
<protein>
    <recommendedName>
        <fullName evidence="3">SEA domain-containing protein</fullName>
    </recommendedName>
</protein>
<dbReference type="Pfam" id="PF01390">
    <property type="entry name" value="SEA"/>
    <property type="match status" value="1"/>
</dbReference>
<organism evidence="4 5">
    <name type="scientific">Lymnaea stagnalis</name>
    <name type="common">Great pond snail</name>
    <name type="synonym">Helix stagnalis</name>
    <dbReference type="NCBI Taxonomy" id="6523"/>
    <lineage>
        <taxon>Eukaryota</taxon>
        <taxon>Metazoa</taxon>
        <taxon>Spiralia</taxon>
        <taxon>Lophotrochozoa</taxon>
        <taxon>Mollusca</taxon>
        <taxon>Gastropoda</taxon>
        <taxon>Heterobranchia</taxon>
        <taxon>Euthyneura</taxon>
        <taxon>Panpulmonata</taxon>
        <taxon>Hygrophila</taxon>
        <taxon>Lymnaeoidea</taxon>
        <taxon>Lymnaeidae</taxon>
        <taxon>Lymnaea</taxon>
    </lineage>
</organism>
<feature type="compositionally biased region" description="Polar residues" evidence="1">
    <location>
        <begin position="296"/>
        <end position="306"/>
    </location>
</feature>
<feature type="compositionally biased region" description="Basic and acidic residues" evidence="1">
    <location>
        <begin position="266"/>
        <end position="287"/>
    </location>
</feature>
<dbReference type="Proteomes" id="UP001497497">
    <property type="component" value="Unassembled WGS sequence"/>
</dbReference>
<evidence type="ECO:0000259" key="3">
    <source>
        <dbReference type="PROSITE" id="PS50024"/>
    </source>
</evidence>
<proteinExistence type="predicted"/>
<evidence type="ECO:0000313" key="5">
    <source>
        <dbReference type="Proteomes" id="UP001497497"/>
    </source>
</evidence>
<feature type="non-terminal residue" evidence="4">
    <location>
        <position position="323"/>
    </location>
</feature>
<keyword evidence="2" id="KW-0472">Membrane</keyword>
<dbReference type="SUPFAM" id="SSF82671">
    <property type="entry name" value="SEA domain"/>
    <property type="match status" value="1"/>
</dbReference>
<dbReference type="InterPro" id="IPR036364">
    <property type="entry name" value="SEA_dom_sf"/>
</dbReference>
<evidence type="ECO:0000256" key="1">
    <source>
        <dbReference type="SAM" id="MobiDB-lite"/>
    </source>
</evidence>
<gene>
    <name evidence="4" type="ORF">GSLYS_00004091001</name>
</gene>
<dbReference type="InterPro" id="IPR000082">
    <property type="entry name" value="SEA_dom"/>
</dbReference>
<dbReference type="EMBL" id="CAXITT010000059">
    <property type="protein sequence ID" value="CAL1529958.1"/>
    <property type="molecule type" value="Genomic_DNA"/>
</dbReference>
<feature type="non-terminal residue" evidence="4">
    <location>
        <position position="1"/>
    </location>
</feature>